<gene>
    <name evidence="2" type="ORF">AVDCRST_MAG59-4646</name>
</gene>
<name>A0A6J4VMW3_9BACT</name>
<accession>A0A6J4VMW3</accession>
<organism evidence="2">
    <name type="scientific">uncultured Thermomicrobiales bacterium</name>
    <dbReference type="NCBI Taxonomy" id="1645740"/>
    <lineage>
        <taxon>Bacteria</taxon>
        <taxon>Pseudomonadati</taxon>
        <taxon>Thermomicrobiota</taxon>
        <taxon>Thermomicrobia</taxon>
        <taxon>Thermomicrobiales</taxon>
        <taxon>environmental samples</taxon>
    </lineage>
</organism>
<protein>
    <recommendedName>
        <fullName evidence="3">Glucose-methanol-choline (GMC) oxidoreductase:NAD binding site</fullName>
    </recommendedName>
</protein>
<dbReference type="EMBL" id="CADCWF010000339">
    <property type="protein sequence ID" value="CAA9580258.1"/>
    <property type="molecule type" value="Genomic_DNA"/>
</dbReference>
<feature type="region of interest" description="Disordered" evidence="1">
    <location>
        <begin position="1"/>
        <end position="20"/>
    </location>
</feature>
<dbReference type="AlphaFoldDB" id="A0A6J4VMW3"/>
<evidence type="ECO:0008006" key="3">
    <source>
        <dbReference type="Google" id="ProtNLM"/>
    </source>
</evidence>
<proteinExistence type="predicted"/>
<evidence type="ECO:0000256" key="1">
    <source>
        <dbReference type="SAM" id="MobiDB-lite"/>
    </source>
</evidence>
<evidence type="ECO:0000313" key="2">
    <source>
        <dbReference type="EMBL" id="CAA9580258.1"/>
    </source>
</evidence>
<reference evidence="2" key="1">
    <citation type="submission" date="2020-02" db="EMBL/GenBank/DDBJ databases">
        <authorList>
            <person name="Meier V. D."/>
        </authorList>
    </citation>
    <scope>NUCLEOTIDE SEQUENCE</scope>
    <source>
        <strain evidence="2">AVDCRST_MAG59</strain>
    </source>
</reference>
<sequence>MGIHWTGSAPRASPTDWDGRSLTYPTLFLAGAGLSPTTGTANPTTTVAARSLRTVATIEAGFGLPASPPAASPVDATPGAPPG</sequence>
<feature type="region of interest" description="Disordered" evidence="1">
    <location>
        <begin position="62"/>
        <end position="83"/>
    </location>
</feature>